<evidence type="ECO:0000256" key="3">
    <source>
        <dbReference type="ARBA" id="ARBA00007931"/>
    </source>
</evidence>
<comment type="caution">
    <text evidence="14">The sequence shown here is derived from an EMBL/GenBank/DDBJ whole genome shotgun (WGS) entry which is preliminary data.</text>
</comment>
<keyword evidence="5 12" id="KW-0812">Transmembrane</keyword>
<comment type="cofactor">
    <cofactor evidence="1">
        <name>Zn(2+)</name>
        <dbReference type="ChEBI" id="CHEBI:29105"/>
    </cofactor>
</comment>
<keyword evidence="10" id="KW-0482">Metalloprotease</keyword>
<dbReference type="PANTHER" id="PTHR39188:SF3">
    <property type="entry name" value="STAGE IV SPORULATION PROTEIN FB"/>
    <property type="match status" value="1"/>
</dbReference>
<dbReference type="GO" id="GO:0006508">
    <property type="term" value="P:proteolysis"/>
    <property type="evidence" value="ECO:0007669"/>
    <property type="project" value="UniProtKB-KW"/>
</dbReference>
<evidence type="ECO:0000256" key="4">
    <source>
        <dbReference type="ARBA" id="ARBA00022670"/>
    </source>
</evidence>
<gene>
    <name evidence="14" type="ORF">H9727_02910</name>
</gene>
<name>A0A9D2IDW4_9FIRM</name>
<evidence type="ECO:0000259" key="13">
    <source>
        <dbReference type="Pfam" id="PF02163"/>
    </source>
</evidence>
<dbReference type="Proteomes" id="UP000824132">
    <property type="component" value="Unassembled WGS sequence"/>
</dbReference>
<feature type="transmembrane region" description="Helical" evidence="12">
    <location>
        <begin position="65"/>
        <end position="89"/>
    </location>
</feature>
<evidence type="ECO:0000256" key="6">
    <source>
        <dbReference type="ARBA" id="ARBA00022723"/>
    </source>
</evidence>
<evidence type="ECO:0000256" key="11">
    <source>
        <dbReference type="ARBA" id="ARBA00023136"/>
    </source>
</evidence>
<protein>
    <recommendedName>
        <fullName evidence="13">Peptidase M50 domain-containing protein</fullName>
    </recommendedName>
</protein>
<evidence type="ECO:0000256" key="2">
    <source>
        <dbReference type="ARBA" id="ARBA00004141"/>
    </source>
</evidence>
<accession>A0A9D2IDW4</accession>
<dbReference type="InterPro" id="IPR046342">
    <property type="entry name" value="CBS_dom_sf"/>
</dbReference>
<dbReference type="Pfam" id="PF02163">
    <property type="entry name" value="Peptidase_M50"/>
    <property type="match status" value="1"/>
</dbReference>
<evidence type="ECO:0000256" key="8">
    <source>
        <dbReference type="ARBA" id="ARBA00022833"/>
    </source>
</evidence>
<evidence type="ECO:0000256" key="9">
    <source>
        <dbReference type="ARBA" id="ARBA00022989"/>
    </source>
</evidence>
<evidence type="ECO:0000256" key="12">
    <source>
        <dbReference type="SAM" id="Phobius"/>
    </source>
</evidence>
<keyword evidence="6" id="KW-0479">Metal-binding</keyword>
<reference evidence="14" key="2">
    <citation type="submission" date="2021-04" db="EMBL/GenBank/DDBJ databases">
        <authorList>
            <person name="Gilroy R."/>
        </authorList>
    </citation>
    <scope>NUCLEOTIDE SEQUENCE</scope>
    <source>
        <strain evidence="14">CHK187-5294</strain>
    </source>
</reference>
<evidence type="ECO:0000256" key="1">
    <source>
        <dbReference type="ARBA" id="ARBA00001947"/>
    </source>
</evidence>
<organism evidence="14 15">
    <name type="scientific">Candidatus Borkfalkia avistercoris</name>
    <dbReference type="NCBI Taxonomy" id="2838504"/>
    <lineage>
        <taxon>Bacteria</taxon>
        <taxon>Bacillati</taxon>
        <taxon>Bacillota</taxon>
        <taxon>Clostridia</taxon>
        <taxon>Christensenellales</taxon>
        <taxon>Christensenellaceae</taxon>
        <taxon>Candidatus Borkfalkia</taxon>
    </lineage>
</organism>
<reference evidence="14" key="1">
    <citation type="journal article" date="2021" name="PeerJ">
        <title>Extensive microbial diversity within the chicken gut microbiome revealed by metagenomics and culture.</title>
        <authorList>
            <person name="Gilroy R."/>
            <person name="Ravi A."/>
            <person name="Getino M."/>
            <person name="Pursley I."/>
            <person name="Horton D.L."/>
            <person name="Alikhan N.F."/>
            <person name="Baker D."/>
            <person name="Gharbi K."/>
            <person name="Hall N."/>
            <person name="Watson M."/>
            <person name="Adriaenssens E.M."/>
            <person name="Foster-Nyarko E."/>
            <person name="Jarju S."/>
            <person name="Secka A."/>
            <person name="Antonio M."/>
            <person name="Oren A."/>
            <person name="Chaudhuri R.R."/>
            <person name="La Ragione R."/>
            <person name="Hildebrand F."/>
            <person name="Pallen M.J."/>
        </authorList>
    </citation>
    <scope>NUCLEOTIDE SEQUENCE</scope>
    <source>
        <strain evidence="14">CHK187-5294</strain>
    </source>
</reference>
<evidence type="ECO:0000313" key="15">
    <source>
        <dbReference type="Proteomes" id="UP000824132"/>
    </source>
</evidence>
<comment type="similarity">
    <text evidence="3">Belongs to the peptidase M50B family.</text>
</comment>
<feature type="transmembrane region" description="Helical" evidence="12">
    <location>
        <begin position="139"/>
        <end position="158"/>
    </location>
</feature>
<dbReference type="AlphaFoldDB" id="A0A9D2IDW4"/>
<keyword evidence="9 12" id="KW-1133">Transmembrane helix</keyword>
<evidence type="ECO:0000256" key="7">
    <source>
        <dbReference type="ARBA" id="ARBA00022801"/>
    </source>
</evidence>
<sequence length="266" mass="29297">MFGIYYAVTGRVFLFLVSTLVALMHECGHAFAAARFGYRLDKVVLMPYGALISGDIEGIGLKDEIAVALAGPLVNAATAVFFVALWWFFPETYPYTDVAAYSSAAIAAVNLIPAYPLDGGRILYCAVAQKKGEKFAGKLARGMGLAFGALLSALFVYGCFFVSVNFTVLFFSAFLFAGALGGKDRAYLRIRADYSREMKKGLEVKRIAVRTDCTIKKMLTFLRRGKYAEFIVYDENGEYVGEVSEEEFAKILEKASLYAPIGEYFL</sequence>
<feature type="domain" description="Peptidase M50" evidence="13">
    <location>
        <begin position="14"/>
        <end position="89"/>
    </location>
</feature>
<keyword evidence="7" id="KW-0378">Hydrolase</keyword>
<dbReference type="EMBL" id="DXCL01000018">
    <property type="protein sequence ID" value="HIZ03214.1"/>
    <property type="molecule type" value="Genomic_DNA"/>
</dbReference>
<proteinExistence type="inferred from homology"/>
<keyword evidence="4" id="KW-0645">Protease</keyword>
<dbReference type="GO" id="GO:0046872">
    <property type="term" value="F:metal ion binding"/>
    <property type="evidence" value="ECO:0007669"/>
    <property type="project" value="UniProtKB-KW"/>
</dbReference>
<dbReference type="SUPFAM" id="SSF54631">
    <property type="entry name" value="CBS-domain pair"/>
    <property type="match status" value="1"/>
</dbReference>
<evidence type="ECO:0000256" key="5">
    <source>
        <dbReference type="ARBA" id="ARBA00022692"/>
    </source>
</evidence>
<dbReference type="GO" id="GO:0008237">
    <property type="term" value="F:metallopeptidase activity"/>
    <property type="evidence" value="ECO:0007669"/>
    <property type="project" value="UniProtKB-KW"/>
</dbReference>
<keyword evidence="8" id="KW-0862">Zinc</keyword>
<dbReference type="GO" id="GO:0016020">
    <property type="term" value="C:membrane"/>
    <property type="evidence" value="ECO:0007669"/>
    <property type="project" value="UniProtKB-SubCell"/>
</dbReference>
<dbReference type="InterPro" id="IPR008915">
    <property type="entry name" value="Peptidase_M50"/>
</dbReference>
<comment type="subcellular location">
    <subcellularLocation>
        <location evidence="2">Membrane</location>
        <topology evidence="2">Multi-pass membrane protein</topology>
    </subcellularLocation>
</comment>
<evidence type="ECO:0000256" key="10">
    <source>
        <dbReference type="ARBA" id="ARBA00023049"/>
    </source>
</evidence>
<evidence type="ECO:0000313" key="14">
    <source>
        <dbReference type="EMBL" id="HIZ03214.1"/>
    </source>
</evidence>
<feature type="transmembrane region" description="Helical" evidence="12">
    <location>
        <begin position="164"/>
        <end position="182"/>
    </location>
</feature>
<dbReference type="PANTHER" id="PTHR39188">
    <property type="entry name" value="MEMBRANE-ASSOCIATED ZINC METALLOPROTEASE M50B"/>
    <property type="match status" value="1"/>
</dbReference>
<keyword evidence="11 12" id="KW-0472">Membrane</keyword>